<dbReference type="InterPro" id="IPR011992">
    <property type="entry name" value="EF-hand-dom_pair"/>
</dbReference>
<dbReference type="InterPro" id="IPR018247">
    <property type="entry name" value="EF_Hand_1_Ca_BS"/>
</dbReference>
<evidence type="ECO:0000256" key="10">
    <source>
        <dbReference type="ARBA" id="ARBA00022777"/>
    </source>
</evidence>
<dbReference type="SUPFAM" id="SSF47473">
    <property type="entry name" value="EF-hand"/>
    <property type="match status" value="1"/>
</dbReference>
<keyword evidence="6" id="KW-0808">Transferase</keyword>
<reference evidence="20" key="1">
    <citation type="submission" date="2020-01" db="EMBL/GenBank/DDBJ databases">
        <authorList>
            <person name="Mishra B."/>
        </authorList>
    </citation>
    <scope>NUCLEOTIDE SEQUENCE [LARGE SCALE GENOMIC DNA]</scope>
</reference>
<evidence type="ECO:0000313" key="20">
    <source>
        <dbReference type="EMBL" id="CAA7054317.1"/>
    </source>
</evidence>
<evidence type="ECO:0000256" key="15">
    <source>
        <dbReference type="ARBA" id="ARBA00058225"/>
    </source>
</evidence>
<keyword evidence="5" id="KW-0597">Phosphoprotein</keyword>
<comment type="function">
    <text evidence="15">CIPK serine-threonine protein kinases interact with CBL proteins. Binding of a CBL protein to the regulatory NAF domain of CIPK protein lead to the activation of the kinase in a calcium-dependent manner.</text>
</comment>
<dbReference type="CDD" id="cd05117">
    <property type="entry name" value="STKc_CAMK"/>
    <property type="match status" value="1"/>
</dbReference>
<keyword evidence="10" id="KW-0418">Kinase</keyword>
<dbReference type="AlphaFoldDB" id="A0A6D2KIK0"/>
<dbReference type="GO" id="GO:0005524">
    <property type="term" value="F:ATP binding"/>
    <property type="evidence" value="ECO:0007669"/>
    <property type="project" value="UniProtKB-UniRule"/>
</dbReference>
<evidence type="ECO:0000256" key="2">
    <source>
        <dbReference type="ARBA" id="ARBA00006234"/>
    </source>
</evidence>
<evidence type="ECO:0000313" key="21">
    <source>
        <dbReference type="Proteomes" id="UP000467841"/>
    </source>
</evidence>
<dbReference type="InterPro" id="IPR002048">
    <property type="entry name" value="EF_hand_dom"/>
</dbReference>
<evidence type="ECO:0000256" key="7">
    <source>
        <dbReference type="ARBA" id="ARBA00022723"/>
    </source>
</evidence>
<dbReference type="SMART" id="SM00220">
    <property type="entry name" value="S_TKc"/>
    <property type="match status" value="1"/>
</dbReference>
<keyword evidence="8" id="KW-0677">Repeat</keyword>
<feature type="domain" description="EF-hand" evidence="19">
    <location>
        <begin position="368"/>
        <end position="403"/>
    </location>
</feature>
<evidence type="ECO:0000256" key="6">
    <source>
        <dbReference type="ARBA" id="ARBA00022679"/>
    </source>
</evidence>
<evidence type="ECO:0000256" key="16">
    <source>
        <dbReference type="PROSITE-ProRule" id="PRU10141"/>
    </source>
</evidence>
<evidence type="ECO:0000259" key="18">
    <source>
        <dbReference type="PROSITE" id="PS50011"/>
    </source>
</evidence>
<sequence>MGCFSSKSLKPSKKTILDKPFEDIRKFYILGEKLGKGQFGITHKCEEKSTGKTYACKSILKKELKSQEDENSIKREIRIMKHLAGQPNIVEFKCAYEDEDSIHLVMEYCGGGELYDKIEALFKDQSSYSEKDAVGIIRPIVNVVKVCHFMGVMHCDLKPENFLLSSNDESAMLKAIDFGCSVFIEEGEVLRETVGSAYYVAPEVLMNSYGKEADIWSAGIILYILLSGKPPFVTDTEEEMFHEIQNAEIDFQTSPWPRISRSAKDIVKKMLDRNPKTRISAAQVLGHPWIKDGEASDKPIDGVVLSRLKEFREMNSFKKVALKFIAKSLSEEEIKGLKTMFTNIDTDKNGTITHEELKTGLTKLGSKLSETEVKQLIEAADVDGNGTIDLDEFISATMHRYKLDRDEHVYKAFQHFDKDNNGHITREELEIALKEYGVEDEGSIKQIISEVDTNNDGSINYEEFATMMRNGSSEPQVEILPVN</sequence>
<dbReference type="PROSITE" id="PS50222">
    <property type="entry name" value="EF_HAND_2"/>
    <property type="match status" value="4"/>
</dbReference>
<evidence type="ECO:0000256" key="14">
    <source>
        <dbReference type="ARBA" id="ARBA00048679"/>
    </source>
</evidence>
<dbReference type="FunFam" id="3.30.200.20:FF:001210">
    <property type="entry name" value="Calcium-dependent protein kinase 31"/>
    <property type="match status" value="1"/>
</dbReference>
<feature type="binding site" evidence="16">
    <location>
        <position position="61"/>
    </location>
    <ligand>
        <name>ATP</name>
        <dbReference type="ChEBI" id="CHEBI:30616"/>
    </ligand>
</feature>
<dbReference type="EC" id="2.7.11.1" evidence="3"/>
<dbReference type="Gene3D" id="3.30.200.20">
    <property type="entry name" value="Phosphorylase Kinase, domain 1"/>
    <property type="match status" value="1"/>
</dbReference>
<feature type="domain" description="EF-hand" evidence="19">
    <location>
        <begin position="332"/>
        <end position="367"/>
    </location>
</feature>
<dbReference type="SUPFAM" id="SSF56112">
    <property type="entry name" value="Protein kinase-like (PK-like)"/>
    <property type="match status" value="1"/>
</dbReference>
<feature type="domain" description="EF-hand" evidence="19">
    <location>
        <begin position="404"/>
        <end position="439"/>
    </location>
</feature>
<dbReference type="PROSITE" id="PS00018">
    <property type="entry name" value="EF_HAND_1"/>
    <property type="match status" value="4"/>
</dbReference>
<keyword evidence="7" id="KW-0479">Metal-binding</keyword>
<dbReference type="InterPro" id="IPR000719">
    <property type="entry name" value="Prot_kinase_dom"/>
</dbReference>
<keyword evidence="11" id="KW-0106">Calcium</keyword>
<evidence type="ECO:0000256" key="3">
    <source>
        <dbReference type="ARBA" id="ARBA00012513"/>
    </source>
</evidence>
<keyword evidence="9 16" id="KW-0547">Nucleotide-binding</keyword>
<name>A0A6D2KIK0_9BRAS</name>
<dbReference type="InterPro" id="IPR008271">
    <property type="entry name" value="Ser/Thr_kinase_AS"/>
</dbReference>
<dbReference type="Gene3D" id="1.10.238.10">
    <property type="entry name" value="EF-hand"/>
    <property type="match status" value="1"/>
</dbReference>
<evidence type="ECO:0000256" key="12">
    <source>
        <dbReference type="ARBA" id="ARBA00022840"/>
    </source>
</evidence>
<dbReference type="FunFam" id="1.10.510.10:FF:000571">
    <property type="entry name" value="Maternal embryonic leucine zipper kinase"/>
    <property type="match status" value="1"/>
</dbReference>
<dbReference type="PANTHER" id="PTHR24349">
    <property type="entry name" value="SERINE/THREONINE-PROTEIN KINASE"/>
    <property type="match status" value="1"/>
</dbReference>
<evidence type="ECO:0000256" key="17">
    <source>
        <dbReference type="RuleBase" id="RU000304"/>
    </source>
</evidence>
<feature type="domain" description="EF-hand" evidence="19">
    <location>
        <begin position="444"/>
        <end position="474"/>
    </location>
</feature>
<accession>A0A6D2KIK0</accession>
<evidence type="ECO:0000256" key="5">
    <source>
        <dbReference type="ARBA" id="ARBA00022553"/>
    </source>
</evidence>
<comment type="similarity">
    <text evidence="1">Belongs to the protein kinase superfamily. CAMK Ser/Thr protein kinase family. CaMK subfamily.</text>
</comment>
<comment type="catalytic activity">
    <reaction evidence="13">
        <text>L-threonyl-[protein] + ATP = O-phospho-L-threonyl-[protein] + ADP + H(+)</text>
        <dbReference type="Rhea" id="RHEA:46608"/>
        <dbReference type="Rhea" id="RHEA-COMP:11060"/>
        <dbReference type="Rhea" id="RHEA-COMP:11605"/>
        <dbReference type="ChEBI" id="CHEBI:15378"/>
        <dbReference type="ChEBI" id="CHEBI:30013"/>
        <dbReference type="ChEBI" id="CHEBI:30616"/>
        <dbReference type="ChEBI" id="CHEBI:61977"/>
        <dbReference type="ChEBI" id="CHEBI:456216"/>
        <dbReference type="EC" id="2.7.11.1"/>
    </reaction>
</comment>
<evidence type="ECO:0000256" key="1">
    <source>
        <dbReference type="ARBA" id="ARBA00005354"/>
    </source>
</evidence>
<dbReference type="OrthoDB" id="40902at2759"/>
<dbReference type="FunFam" id="1.10.238.10:FF:000015">
    <property type="entry name" value="Calcium-dependent protein kinase 1"/>
    <property type="match status" value="1"/>
</dbReference>
<dbReference type="EMBL" id="CACVBM020001573">
    <property type="protein sequence ID" value="CAA7054317.1"/>
    <property type="molecule type" value="Genomic_DNA"/>
</dbReference>
<comment type="caution">
    <text evidence="20">The sequence shown here is derived from an EMBL/GenBank/DDBJ whole genome shotgun (WGS) entry which is preliminary data.</text>
</comment>
<comment type="catalytic activity">
    <reaction evidence="14">
        <text>L-seryl-[protein] + ATP = O-phospho-L-seryl-[protein] + ADP + H(+)</text>
        <dbReference type="Rhea" id="RHEA:17989"/>
        <dbReference type="Rhea" id="RHEA-COMP:9863"/>
        <dbReference type="Rhea" id="RHEA-COMP:11604"/>
        <dbReference type="ChEBI" id="CHEBI:15378"/>
        <dbReference type="ChEBI" id="CHEBI:29999"/>
        <dbReference type="ChEBI" id="CHEBI:30616"/>
        <dbReference type="ChEBI" id="CHEBI:83421"/>
        <dbReference type="ChEBI" id="CHEBI:456216"/>
        <dbReference type="EC" id="2.7.11.1"/>
    </reaction>
</comment>
<dbReference type="SMART" id="SM00054">
    <property type="entry name" value="EFh"/>
    <property type="match status" value="4"/>
</dbReference>
<keyword evidence="4 17" id="KW-0723">Serine/threonine-protein kinase</keyword>
<dbReference type="InterPro" id="IPR011009">
    <property type="entry name" value="Kinase-like_dom_sf"/>
</dbReference>
<dbReference type="Gene3D" id="1.10.510.10">
    <property type="entry name" value="Transferase(Phosphotransferase) domain 1"/>
    <property type="match status" value="1"/>
</dbReference>
<evidence type="ECO:0000256" key="11">
    <source>
        <dbReference type="ARBA" id="ARBA00022837"/>
    </source>
</evidence>
<dbReference type="PROSITE" id="PS50011">
    <property type="entry name" value="PROTEIN_KINASE_DOM"/>
    <property type="match status" value="1"/>
</dbReference>
<keyword evidence="12 16" id="KW-0067">ATP-binding</keyword>
<dbReference type="InterPro" id="IPR050205">
    <property type="entry name" value="CDPK_Ser/Thr_kinases"/>
</dbReference>
<dbReference type="PROSITE" id="PS00108">
    <property type="entry name" value="PROTEIN_KINASE_ST"/>
    <property type="match status" value="1"/>
</dbReference>
<protein>
    <recommendedName>
        <fullName evidence="3">non-specific serine/threonine protein kinase</fullName>
        <ecNumber evidence="3">2.7.11.1</ecNumber>
    </recommendedName>
</protein>
<dbReference type="Pfam" id="PF00069">
    <property type="entry name" value="Pkinase"/>
    <property type="match status" value="1"/>
</dbReference>
<dbReference type="GO" id="GO:0005509">
    <property type="term" value="F:calcium ion binding"/>
    <property type="evidence" value="ECO:0007669"/>
    <property type="project" value="InterPro"/>
</dbReference>
<dbReference type="Proteomes" id="UP000467841">
    <property type="component" value="Unassembled WGS sequence"/>
</dbReference>
<evidence type="ECO:0000256" key="8">
    <source>
        <dbReference type="ARBA" id="ARBA00022737"/>
    </source>
</evidence>
<dbReference type="InterPro" id="IPR017441">
    <property type="entry name" value="Protein_kinase_ATP_BS"/>
</dbReference>
<organism evidence="20 21">
    <name type="scientific">Microthlaspi erraticum</name>
    <dbReference type="NCBI Taxonomy" id="1685480"/>
    <lineage>
        <taxon>Eukaryota</taxon>
        <taxon>Viridiplantae</taxon>
        <taxon>Streptophyta</taxon>
        <taxon>Embryophyta</taxon>
        <taxon>Tracheophyta</taxon>
        <taxon>Spermatophyta</taxon>
        <taxon>Magnoliopsida</taxon>
        <taxon>eudicotyledons</taxon>
        <taxon>Gunneridae</taxon>
        <taxon>Pentapetalae</taxon>
        <taxon>rosids</taxon>
        <taxon>malvids</taxon>
        <taxon>Brassicales</taxon>
        <taxon>Brassicaceae</taxon>
        <taxon>Coluteocarpeae</taxon>
        <taxon>Microthlaspi</taxon>
    </lineage>
</organism>
<evidence type="ECO:0000256" key="13">
    <source>
        <dbReference type="ARBA" id="ARBA00047899"/>
    </source>
</evidence>
<evidence type="ECO:0000259" key="19">
    <source>
        <dbReference type="PROSITE" id="PS50222"/>
    </source>
</evidence>
<evidence type="ECO:0000256" key="4">
    <source>
        <dbReference type="ARBA" id="ARBA00022527"/>
    </source>
</evidence>
<dbReference type="GO" id="GO:0004674">
    <property type="term" value="F:protein serine/threonine kinase activity"/>
    <property type="evidence" value="ECO:0007669"/>
    <property type="project" value="UniProtKB-KW"/>
</dbReference>
<gene>
    <name evidence="20" type="ORF">MERR_LOCUS41553</name>
</gene>
<feature type="domain" description="Protein kinase" evidence="18">
    <location>
        <begin position="28"/>
        <end position="290"/>
    </location>
</feature>
<comment type="similarity">
    <text evidence="2">Belongs to the protein kinase superfamily. CAMK Ser/Thr protein kinase family. SNF1 subfamily.</text>
</comment>
<keyword evidence="21" id="KW-1185">Reference proteome</keyword>
<evidence type="ECO:0000256" key="9">
    <source>
        <dbReference type="ARBA" id="ARBA00022741"/>
    </source>
</evidence>
<proteinExistence type="inferred from homology"/>
<dbReference type="Pfam" id="PF13499">
    <property type="entry name" value="EF-hand_7"/>
    <property type="match status" value="2"/>
</dbReference>
<dbReference type="PROSITE" id="PS00107">
    <property type="entry name" value="PROTEIN_KINASE_ATP"/>
    <property type="match status" value="1"/>
</dbReference>